<gene>
    <name evidence="2" type="ORF">BO82DRAFT_349932</name>
</gene>
<reference evidence="2 3" key="1">
    <citation type="submission" date="2016-12" db="EMBL/GenBank/DDBJ databases">
        <title>The genomes of Aspergillus section Nigri reveals drivers in fungal speciation.</title>
        <authorList>
            <consortium name="DOE Joint Genome Institute"/>
            <person name="Vesth T.C."/>
            <person name="Nybo J."/>
            <person name="Theobald S."/>
            <person name="Brandl J."/>
            <person name="Frisvad J.C."/>
            <person name="Nielsen K.F."/>
            <person name="Lyhne E.K."/>
            <person name="Kogle M.E."/>
            <person name="Kuo A."/>
            <person name="Riley R."/>
            <person name="Clum A."/>
            <person name="Nolan M."/>
            <person name="Lipzen A."/>
            <person name="Salamov A."/>
            <person name="Henrissat B."/>
            <person name="Wiebenga A."/>
            <person name="De Vries R.P."/>
            <person name="Grigoriev I.V."/>
            <person name="Mortensen U.H."/>
            <person name="Andersen M.R."/>
            <person name="Baker S.E."/>
        </authorList>
    </citation>
    <scope>NUCLEOTIDE SEQUENCE [LARGE SCALE GENOMIC DNA]</scope>
    <source>
        <strain evidence="2 3">CBS 121591</strain>
    </source>
</reference>
<dbReference type="Proteomes" id="UP000248340">
    <property type="component" value="Unassembled WGS sequence"/>
</dbReference>
<protein>
    <submittedName>
        <fullName evidence="2">Uncharacterized protein</fullName>
    </submittedName>
</protein>
<name>A0A319CWE9_9EURO</name>
<feature type="compositionally biased region" description="Basic and acidic residues" evidence="1">
    <location>
        <begin position="51"/>
        <end position="62"/>
    </location>
</feature>
<evidence type="ECO:0000256" key="1">
    <source>
        <dbReference type="SAM" id="MobiDB-lite"/>
    </source>
</evidence>
<dbReference type="VEuPathDB" id="FungiDB:BO82DRAFT_349932"/>
<dbReference type="GeneID" id="37136755"/>
<proteinExistence type="predicted"/>
<feature type="region of interest" description="Disordered" evidence="1">
    <location>
        <begin position="1"/>
        <end position="62"/>
    </location>
</feature>
<accession>A0A319CWE9</accession>
<evidence type="ECO:0000313" key="3">
    <source>
        <dbReference type="Proteomes" id="UP000248340"/>
    </source>
</evidence>
<organism evidence="2 3">
    <name type="scientific">Aspergillus uvarum CBS 121591</name>
    <dbReference type="NCBI Taxonomy" id="1448315"/>
    <lineage>
        <taxon>Eukaryota</taxon>
        <taxon>Fungi</taxon>
        <taxon>Dikarya</taxon>
        <taxon>Ascomycota</taxon>
        <taxon>Pezizomycotina</taxon>
        <taxon>Eurotiomycetes</taxon>
        <taxon>Eurotiomycetidae</taxon>
        <taxon>Eurotiales</taxon>
        <taxon>Aspergillaceae</taxon>
        <taxon>Aspergillus</taxon>
        <taxon>Aspergillus subgen. Circumdati</taxon>
    </lineage>
</organism>
<dbReference type="RefSeq" id="XP_025497017.1">
    <property type="nucleotide sequence ID" value="XM_025634014.1"/>
</dbReference>
<sequence length="62" mass="6733">MIFRLPGKEGLTPAGPARTASRTKNLIPRSRPTTVPAPPGRLSHSSACPELFRDRPADRPND</sequence>
<keyword evidence="3" id="KW-1185">Reference proteome</keyword>
<dbReference type="AlphaFoldDB" id="A0A319CWE9"/>
<evidence type="ECO:0000313" key="2">
    <source>
        <dbReference type="EMBL" id="PYH86817.1"/>
    </source>
</evidence>
<dbReference type="EMBL" id="KZ821675">
    <property type="protein sequence ID" value="PYH86817.1"/>
    <property type="molecule type" value="Genomic_DNA"/>
</dbReference>